<feature type="region of interest" description="Disordered" evidence="1">
    <location>
        <begin position="90"/>
        <end position="137"/>
    </location>
</feature>
<sequence length="137" mass="15177">MLVLKRNSRVSTPQSHRHLPRSCPCVFVSGPDMQECETRMSACTWQAEQGLGRSLAQCEWVGWPGVCVGVRVGHPGPGVRRGWPLLWEQPTTQRGRHVGQGRADSREKAGGHGEPAVPTLSLGRRQEGWEPRHTIGR</sequence>
<keyword evidence="3" id="KW-1185">Reference proteome</keyword>
<reference evidence="2" key="1">
    <citation type="submission" date="2023-12" db="EMBL/GenBank/DDBJ databases">
        <authorList>
            <person name="Brown T."/>
        </authorList>
    </citation>
    <scope>NUCLEOTIDE SEQUENCE</scope>
</reference>
<dbReference type="EMBL" id="OY882859">
    <property type="protein sequence ID" value="CAK6442027.1"/>
    <property type="molecule type" value="Genomic_DNA"/>
</dbReference>
<accession>A0ABP0A0G4</accession>
<evidence type="ECO:0000313" key="3">
    <source>
        <dbReference type="Proteomes" id="UP001314169"/>
    </source>
</evidence>
<name>A0ABP0A0G4_PIPNA</name>
<protein>
    <submittedName>
        <fullName evidence="2">Uncharacterized protein</fullName>
    </submittedName>
</protein>
<proteinExistence type="predicted"/>
<organism evidence="2 3">
    <name type="scientific">Pipistrellus nathusii</name>
    <name type="common">Nathusius' pipistrelle</name>
    <dbReference type="NCBI Taxonomy" id="59473"/>
    <lineage>
        <taxon>Eukaryota</taxon>
        <taxon>Metazoa</taxon>
        <taxon>Chordata</taxon>
        <taxon>Craniata</taxon>
        <taxon>Vertebrata</taxon>
        <taxon>Euteleostomi</taxon>
        <taxon>Mammalia</taxon>
        <taxon>Eutheria</taxon>
        <taxon>Laurasiatheria</taxon>
        <taxon>Chiroptera</taxon>
        <taxon>Yangochiroptera</taxon>
        <taxon>Vespertilionidae</taxon>
        <taxon>Pipistrellus</taxon>
    </lineage>
</organism>
<gene>
    <name evidence="2" type="ORF">MPIPNATIZW_LOCUS10333</name>
</gene>
<evidence type="ECO:0000256" key="1">
    <source>
        <dbReference type="SAM" id="MobiDB-lite"/>
    </source>
</evidence>
<evidence type="ECO:0000313" key="2">
    <source>
        <dbReference type="EMBL" id="CAK6442027.1"/>
    </source>
</evidence>
<dbReference type="Proteomes" id="UP001314169">
    <property type="component" value="Chromosome 2"/>
</dbReference>
<feature type="compositionally biased region" description="Basic and acidic residues" evidence="1">
    <location>
        <begin position="124"/>
        <end position="137"/>
    </location>
</feature>